<dbReference type="AlphaFoldDB" id="A0A937CMQ5"/>
<dbReference type="PROSITE" id="PS51123">
    <property type="entry name" value="OMPA_2"/>
    <property type="match status" value="1"/>
</dbReference>
<dbReference type="InterPro" id="IPR029046">
    <property type="entry name" value="LolA/LolB/LppX"/>
</dbReference>
<evidence type="ECO:0000256" key="1">
    <source>
        <dbReference type="ARBA" id="ARBA00004442"/>
    </source>
</evidence>
<dbReference type="InterPro" id="IPR050330">
    <property type="entry name" value="Bact_OuterMem_StrucFunc"/>
</dbReference>
<dbReference type="InterPro" id="IPR036737">
    <property type="entry name" value="OmpA-like_sf"/>
</dbReference>
<accession>A0A937CMQ5</accession>
<keyword evidence="8" id="KW-1185">Reference proteome</keyword>
<dbReference type="SUPFAM" id="SSF89392">
    <property type="entry name" value="Prokaryotic lipoproteins and lipoprotein localization factors"/>
    <property type="match status" value="1"/>
</dbReference>
<evidence type="ECO:0000256" key="3">
    <source>
        <dbReference type="ARBA" id="ARBA00023136"/>
    </source>
</evidence>
<comment type="caution">
    <text evidence="7">The sequence shown here is derived from an EMBL/GenBank/DDBJ whole genome shotgun (WGS) entry which is preliminary data.</text>
</comment>
<dbReference type="PRINTS" id="PR01021">
    <property type="entry name" value="OMPADOMAIN"/>
</dbReference>
<evidence type="ECO:0000256" key="2">
    <source>
        <dbReference type="ARBA" id="ARBA00022729"/>
    </source>
</evidence>
<dbReference type="EMBL" id="JAEQNC010000014">
    <property type="protein sequence ID" value="MBL0374600.1"/>
    <property type="molecule type" value="Genomic_DNA"/>
</dbReference>
<dbReference type="PANTHER" id="PTHR30329">
    <property type="entry name" value="STATOR ELEMENT OF FLAGELLAR MOTOR COMPLEX"/>
    <property type="match status" value="1"/>
</dbReference>
<dbReference type="InterPro" id="IPR006665">
    <property type="entry name" value="OmpA-like"/>
</dbReference>
<dbReference type="InterPro" id="IPR019207">
    <property type="entry name" value="DUF2092"/>
</dbReference>
<protein>
    <submittedName>
        <fullName evidence="7">DUF2092 domain-containing protein</fullName>
    </submittedName>
</protein>
<evidence type="ECO:0000256" key="4">
    <source>
        <dbReference type="ARBA" id="ARBA00023237"/>
    </source>
</evidence>
<dbReference type="Pfam" id="PF00691">
    <property type="entry name" value="OmpA"/>
    <property type="match status" value="1"/>
</dbReference>
<name>A0A937CMQ5_9HYPH</name>
<evidence type="ECO:0000313" key="8">
    <source>
        <dbReference type="Proteomes" id="UP000633219"/>
    </source>
</evidence>
<dbReference type="InterPro" id="IPR006664">
    <property type="entry name" value="OMP_bac"/>
</dbReference>
<organism evidence="7 8">
    <name type="scientific">Rhizobium setariae</name>
    <dbReference type="NCBI Taxonomy" id="2801340"/>
    <lineage>
        <taxon>Bacteria</taxon>
        <taxon>Pseudomonadati</taxon>
        <taxon>Pseudomonadota</taxon>
        <taxon>Alphaproteobacteria</taxon>
        <taxon>Hyphomicrobiales</taxon>
        <taxon>Rhizobiaceae</taxon>
        <taxon>Rhizobium/Agrobacterium group</taxon>
        <taxon>Rhizobium</taxon>
    </lineage>
</organism>
<dbReference type="PANTHER" id="PTHR30329:SF21">
    <property type="entry name" value="LIPOPROTEIN YIAD-RELATED"/>
    <property type="match status" value="1"/>
</dbReference>
<evidence type="ECO:0000256" key="5">
    <source>
        <dbReference type="PROSITE-ProRule" id="PRU00473"/>
    </source>
</evidence>
<gene>
    <name evidence="7" type="ORF">JJB09_21545</name>
</gene>
<comment type="subcellular location">
    <subcellularLocation>
        <location evidence="1">Cell outer membrane</location>
    </subcellularLocation>
</comment>
<evidence type="ECO:0000313" key="7">
    <source>
        <dbReference type="EMBL" id="MBL0374600.1"/>
    </source>
</evidence>
<dbReference type="CDD" id="cd07185">
    <property type="entry name" value="OmpA_C-like"/>
    <property type="match status" value="1"/>
</dbReference>
<dbReference type="GO" id="GO:0009279">
    <property type="term" value="C:cell outer membrane"/>
    <property type="evidence" value="ECO:0007669"/>
    <property type="project" value="UniProtKB-SubCell"/>
</dbReference>
<dbReference type="Gene3D" id="3.30.1330.60">
    <property type="entry name" value="OmpA-like domain"/>
    <property type="match status" value="1"/>
</dbReference>
<reference evidence="7" key="1">
    <citation type="submission" date="2021-01" db="EMBL/GenBank/DDBJ databases">
        <title>Rhizobium sp. strain KVB221 16S ribosomal RNA gene Genome sequencing and assembly.</title>
        <authorList>
            <person name="Kang M."/>
        </authorList>
    </citation>
    <scope>NUCLEOTIDE SEQUENCE</scope>
    <source>
        <strain evidence="7">KVB221</strain>
    </source>
</reference>
<keyword evidence="2" id="KW-0732">Signal</keyword>
<dbReference type="Proteomes" id="UP000633219">
    <property type="component" value="Unassembled WGS sequence"/>
</dbReference>
<keyword evidence="3 5" id="KW-0472">Membrane</keyword>
<keyword evidence="4" id="KW-0998">Cell outer membrane</keyword>
<feature type="domain" description="OmpA-like" evidence="6">
    <location>
        <begin position="70"/>
        <end position="187"/>
    </location>
</feature>
<sequence length="420" mass="45991">MLYSRINLLKYNECASAWRVFRKNTRGNKAITLKIFATVALVAMANAPSWSADMDGPPPQYSKEAMQQALQTKERYDVYGLHFDIGKSTLGSGAKTLLDDIATALKNLPDWGLRIVGHTDASGSQEANAKLSLERANTIKAALVERGIDPNRLLAAGAGQDRPIASNDTDEGRTLNRRVELMRFTDSAEARKLLKAMSDYLAAQKAISFAYDASLQIVTNSGQRLGLASSGTVSLSRPDKVHATRSGGFVDVESLFDGKTLTLLGKNVNKYTQVEIPGTVDHLIDALKDKYGLPLPAADLLLTNAYDELMQGVYDAKDLGSGIVNGKECDSLAFRKDDVDFQIWVAQGEQPYPCRMVITSTMVVGGPEYSVQIRDWKTGDAVMHDDYDFKNTSKAEKIDVEDLKHSLNELPENFVVGDGK</sequence>
<dbReference type="SUPFAM" id="SSF103088">
    <property type="entry name" value="OmpA-like"/>
    <property type="match status" value="1"/>
</dbReference>
<evidence type="ECO:0000259" key="6">
    <source>
        <dbReference type="PROSITE" id="PS51123"/>
    </source>
</evidence>
<dbReference type="Pfam" id="PF09865">
    <property type="entry name" value="DUF2092"/>
    <property type="match status" value="1"/>
</dbReference>
<proteinExistence type="predicted"/>